<organism evidence="2 3">
    <name type="scientific">Prauserella rugosa</name>
    <dbReference type="NCBI Taxonomy" id="43354"/>
    <lineage>
        <taxon>Bacteria</taxon>
        <taxon>Bacillati</taxon>
        <taxon>Actinomycetota</taxon>
        <taxon>Actinomycetes</taxon>
        <taxon>Pseudonocardiales</taxon>
        <taxon>Pseudonocardiaceae</taxon>
        <taxon>Prauserella</taxon>
    </lineage>
</organism>
<dbReference type="InterPro" id="IPR016181">
    <property type="entry name" value="Acyl_CoA_acyltransferase"/>
</dbReference>
<dbReference type="InterPro" id="IPR000182">
    <property type="entry name" value="GNAT_dom"/>
</dbReference>
<proteinExistence type="predicted"/>
<dbReference type="GO" id="GO:0016747">
    <property type="term" value="F:acyltransferase activity, transferring groups other than amino-acyl groups"/>
    <property type="evidence" value="ECO:0007669"/>
    <property type="project" value="InterPro"/>
</dbReference>
<dbReference type="InterPro" id="IPR051531">
    <property type="entry name" value="N-acetyltransferase"/>
</dbReference>
<dbReference type="PANTHER" id="PTHR43792">
    <property type="entry name" value="GNAT FAMILY, PUTATIVE (AFU_ORTHOLOGUE AFUA_3G00765)-RELATED-RELATED"/>
    <property type="match status" value="1"/>
</dbReference>
<protein>
    <submittedName>
        <fullName evidence="2">RimJ/RimL family protein N-acetyltransferase</fullName>
    </submittedName>
</protein>
<dbReference type="EMBL" id="VLJV01000001">
    <property type="protein sequence ID" value="TWH22379.1"/>
    <property type="molecule type" value="Genomic_DNA"/>
</dbReference>
<dbReference type="SUPFAM" id="SSF55729">
    <property type="entry name" value="Acyl-CoA N-acyltransferases (Nat)"/>
    <property type="match status" value="1"/>
</dbReference>
<evidence type="ECO:0000259" key="1">
    <source>
        <dbReference type="PROSITE" id="PS51186"/>
    </source>
</evidence>
<name>A0A660CL46_9PSEU</name>
<dbReference type="PANTHER" id="PTHR43792:SF1">
    <property type="entry name" value="N-ACETYLTRANSFERASE DOMAIN-CONTAINING PROTEIN"/>
    <property type="match status" value="1"/>
</dbReference>
<comment type="caution">
    <text evidence="2">The sequence shown here is derived from an EMBL/GenBank/DDBJ whole genome shotgun (WGS) entry which is preliminary data.</text>
</comment>
<keyword evidence="2" id="KW-0808">Transferase</keyword>
<evidence type="ECO:0000313" key="2">
    <source>
        <dbReference type="EMBL" id="TWH22379.1"/>
    </source>
</evidence>
<dbReference type="Gene3D" id="3.40.630.30">
    <property type="match status" value="1"/>
</dbReference>
<feature type="domain" description="N-acetyltransferase" evidence="1">
    <location>
        <begin position="14"/>
        <end position="187"/>
    </location>
</feature>
<evidence type="ECO:0000313" key="3">
    <source>
        <dbReference type="Proteomes" id="UP000317303"/>
    </source>
</evidence>
<gene>
    <name evidence="2" type="ORF">JD82_04260</name>
</gene>
<dbReference type="PROSITE" id="PS51186">
    <property type="entry name" value="GNAT"/>
    <property type="match status" value="1"/>
</dbReference>
<dbReference type="AlphaFoldDB" id="A0A660CL46"/>
<dbReference type="Proteomes" id="UP000317303">
    <property type="component" value="Unassembled WGS sequence"/>
</dbReference>
<accession>A0A660CL46</accession>
<sequence>MIVDRTRVLRTPRLVLRAFVSADLDPLHAIRSREDVNRYLYERPMSREDVAAKLAERIERYSTLAEPGDTLRLAVTLRDADGEPGEVIGDVNLHWHQGEHKQAEVGYVLHPDHAGKGFATEATRPLVELAFTELGVHRVCGRLDARNLASARVLEKLGMRREAHLRENEWVKGEWTDEAVYAVLDREWDTANRGSSTPDV</sequence>
<reference evidence="2 3" key="1">
    <citation type="submission" date="2019-07" db="EMBL/GenBank/DDBJ databases">
        <title>R&amp;d 2014.</title>
        <authorList>
            <person name="Klenk H.-P."/>
        </authorList>
    </citation>
    <scope>NUCLEOTIDE SEQUENCE [LARGE SCALE GENOMIC DNA]</scope>
    <source>
        <strain evidence="2 3">DSM 43194</strain>
    </source>
</reference>
<keyword evidence="3" id="KW-1185">Reference proteome</keyword>
<dbReference type="Pfam" id="PF13302">
    <property type="entry name" value="Acetyltransf_3"/>
    <property type="match status" value="1"/>
</dbReference>